<feature type="domain" description="Elongation factor P C-terminal" evidence="9">
    <location>
        <begin position="129"/>
        <end position="184"/>
    </location>
</feature>
<evidence type="ECO:0000256" key="7">
    <source>
        <dbReference type="HAMAP-Rule" id="MF_00141"/>
    </source>
</evidence>
<dbReference type="InterPro" id="IPR012340">
    <property type="entry name" value="NA-bd_OB-fold"/>
</dbReference>
<comment type="similarity">
    <text evidence="3 7">Belongs to the elongation factor P family.</text>
</comment>
<dbReference type="NCBIfam" id="NF001810">
    <property type="entry name" value="PRK00529.1"/>
    <property type="match status" value="1"/>
</dbReference>
<dbReference type="InterPro" id="IPR008991">
    <property type="entry name" value="Translation_prot_SH3-like_sf"/>
</dbReference>
<reference evidence="10 11" key="1">
    <citation type="submission" date="2017-09" db="EMBL/GenBank/DDBJ databases">
        <title>Depth-based differentiation of microbial function through sediment-hosted aquifers and enrichment of novel symbionts in the deep terrestrial subsurface.</title>
        <authorList>
            <person name="Probst A.J."/>
            <person name="Ladd B."/>
            <person name="Jarett J.K."/>
            <person name="Geller-Mcgrath D.E."/>
            <person name="Sieber C.M."/>
            <person name="Emerson J.B."/>
            <person name="Anantharaman K."/>
            <person name="Thomas B.C."/>
            <person name="Malmstrom R."/>
            <person name="Stieglmeier M."/>
            <person name="Klingl A."/>
            <person name="Woyke T."/>
            <person name="Ryan C.M."/>
            <person name="Banfield J.F."/>
        </authorList>
    </citation>
    <scope>NUCLEOTIDE SEQUENCE [LARGE SCALE GENOMIC DNA]</scope>
    <source>
        <strain evidence="10">CG11_big_fil_rev_8_21_14_0_20_43_10</strain>
    </source>
</reference>
<accession>A0A2H0PWP4</accession>
<dbReference type="GO" id="GO:0003746">
    <property type="term" value="F:translation elongation factor activity"/>
    <property type="evidence" value="ECO:0007669"/>
    <property type="project" value="UniProtKB-UniRule"/>
</dbReference>
<evidence type="ECO:0000256" key="2">
    <source>
        <dbReference type="ARBA" id="ARBA00004815"/>
    </source>
</evidence>
<dbReference type="GO" id="GO:0005829">
    <property type="term" value="C:cytosol"/>
    <property type="evidence" value="ECO:0007669"/>
    <property type="project" value="UniProtKB-ARBA"/>
</dbReference>
<dbReference type="NCBIfam" id="TIGR00038">
    <property type="entry name" value="efp"/>
    <property type="match status" value="1"/>
</dbReference>
<keyword evidence="6 7" id="KW-0648">Protein biosynthesis</keyword>
<comment type="function">
    <text evidence="7">Involved in peptide bond synthesis. Stimulates efficient translation and peptide-bond synthesis on native or reconstituted 70S ribosomes in vitro. Probably functions indirectly by altering the affinity of the ribosome for aminoacyl-tRNA, thus increasing their reactivity as acceptors for peptidyl transferase.</text>
</comment>
<dbReference type="InterPro" id="IPR015365">
    <property type="entry name" value="Elong-fact-P_C"/>
</dbReference>
<comment type="caution">
    <text evidence="10">The sequence shown here is derived from an EMBL/GenBank/DDBJ whole genome shotgun (WGS) entry which is preliminary data.</text>
</comment>
<dbReference type="SUPFAM" id="SSF50104">
    <property type="entry name" value="Translation proteins SH3-like domain"/>
    <property type="match status" value="1"/>
</dbReference>
<dbReference type="InterPro" id="IPR013185">
    <property type="entry name" value="Transl_elong_KOW-like"/>
</dbReference>
<evidence type="ECO:0000313" key="11">
    <source>
        <dbReference type="Proteomes" id="UP000236846"/>
    </source>
</evidence>
<organism evidence="10 11">
    <name type="scientific">Candidatus Brennerbacteria bacterium CG11_big_fil_rev_8_21_14_0_20_43_10</name>
    <dbReference type="NCBI Taxonomy" id="1974523"/>
    <lineage>
        <taxon>Bacteria</taxon>
        <taxon>Candidatus Brenneribacteriota</taxon>
    </lineage>
</organism>
<dbReference type="InterPro" id="IPR011768">
    <property type="entry name" value="Transl_elongation_fac_P"/>
</dbReference>
<evidence type="ECO:0000256" key="6">
    <source>
        <dbReference type="ARBA" id="ARBA00022917"/>
    </source>
</evidence>
<evidence type="ECO:0000256" key="4">
    <source>
        <dbReference type="ARBA" id="ARBA00022490"/>
    </source>
</evidence>
<sequence length="186" mass="21021">MRSTNEFEKGIVLRIENEPWQIVEYHFVNPGKGAAFTRTTLKNLKTGKVVERAFKSGEAFEEIELERKKGVFLYKDRRNAVFTIGEAKQRISFPIEQLKWELNFLKANTEVIVMHLDEKPYAISLPAKMELKVVEAPPAIKGNTATGGKKAVVLETGYSVNAPLFVEQDDVIVVNTQTGEYCEKAK</sequence>
<evidence type="ECO:0000256" key="3">
    <source>
        <dbReference type="ARBA" id="ARBA00009479"/>
    </source>
</evidence>
<dbReference type="HAMAP" id="MF_00141">
    <property type="entry name" value="EF_P"/>
    <property type="match status" value="1"/>
</dbReference>
<keyword evidence="5 7" id="KW-0251">Elongation factor</keyword>
<keyword evidence="4 7" id="KW-0963">Cytoplasm</keyword>
<dbReference type="Proteomes" id="UP000236846">
    <property type="component" value="Unassembled WGS sequence"/>
</dbReference>
<dbReference type="CDD" id="cd05794">
    <property type="entry name" value="S1_EF-P_repeat_2"/>
    <property type="match status" value="1"/>
</dbReference>
<dbReference type="Pfam" id="PF09285">
    <property type="entry name" value="Elong-fact-P_C"/>
    <property type="match status" value="1"/>
</dbReference>
<dbReference type="EMBL" id="PCXE01000023">
    <property type="protein sequence ID" value="PIR26469.1"/>
    <property type="molecule type" value="Genomic_DNA"/>
</dbReference>
<comment type="pathway">
    <text evidence="2 7">Protein biosynthesis; polypeptide chain elongation.</text>
</comment>
<dbReference type="Pfam" id="PF08207">
    <property type="entry name" value="EFP_N"/>
    <property type="match status" value="1"/>
</dbReference>
<dbReference type="PIRSF" id="PIRSF005901">
    <property type="entry name" value="EF-P"/>
    <property type="match status" value="1"/>
</dbReference>
<comment type="subcellular location">
    <subcellularLocation>
        <location evidence="1 7">Cytoplasm</location>
    </subcellularLocation>
</comment>
<protein>
    <recommendedName>
        <fullName evidence="7 8">Elongation factor P</fullName>
        <shortName evidence="7">EF-P</shortName>
    </recommendedName>
</protein>
<dbReference type="SMART" id="SM00841">
    <property type="entry name" value="Elong-fact-P_C"/>
    <property type="match status" value="1"/>
</dbReference>
<dbReference type="InterPro" id="IPR014722">
    <property type="entry name" value="Rib_uL2_dom2"/>
</dbReference>
<evidence type="ECO:0000259" key="9">
    <source>
        <dbReference type="SMART" id="SM00841"/>
    </source>
</evidence>
<name>A0A2H0PWP4_9BACT</name>
<dbReference type="GO" id="GO:0043043">
    <property type="term" value="P:peptide biosynthetic process"/>
    <property type="evidence" value="ECO:0007669"/>
    <property type="project" value="InterPro"/>
</dbReference>
<proteinExistence type="inferred from homology"/>
<evidence type="ECO:0000256" key="5">
    <source>
        <dbReference type="ARBA" id="ARBA00022768"/>
    </source>
</evidence>
<dbReference type="Gene3D" id="2.30.30.30">
    <property type="match status" value="1"/>
</dbReference>
<dbReference type="Gene3D" id="2.40.50.140">
    <property type="entry name" value="Nucleic acid-binding proteins"/>
    <property type="match status" value="2"/>
</dbReference>
<dbReference type="UniPathway" id="UPA00345"/>
<dbReference type="FunFam" id="2.30.30.30:FF:000003">
    <property type="entry name" value="Elongation factor P"/>
    <property type="match status" value="1"/>
</dbReference>
<evidence type="ECO:0000313" key="10">
    <source>
        <dbReference type="EMBL" id="PIR26469.1"/>
    </source>
</evidence>
<evidence type="ECO:0000256" key="1">
    <source>
        <dbReference type="ARBA" id="ARBA00004496"/>
    </source>
</evidence>
<evidence type="ECO:0000256" key="8">
    <source>
        <dbReference type="NCBIfam" id="TIGR00038"/>
    </source>
</evidence>
<dbReference type="SUPFAM" id="SSF50249">
    <property type="entry name" value="Nucleic acid-binding proteins"/>
    <property type="match status" value="2"/>
</dbReference>
<dbReference type="AlphaFoldDB" id="A0A2H0PWP4"/>
<dbReference type="PANTHER" id="PTHR30053">
    <property type="entry name" value="ELONGATION FACTOR P"/>
    <property type="match status" value="1"/>
</dbReference>
<dbReference type="InterPro" id="IPR020599">
    <property type="entry name" value="Transl_elong_fac_P/YeiP"/>
</dbReference>
<dbReference type="FunFam" id="2.40.50.140:FF:000004">
    <property type="entry name" value="Elongation factor P"/>
    <property type="match status" value="1"/>
</dbReference>
<dbReference type="PANTHER" id="PTHR30053:SF12">
    <property type="entry name" value="ELONGATION FACTOR P (EF-P) FAMILY PROTEIN"/>
    <property type="match status" value="1"/>
</dbReference>
<gene>
    <name evidence="7 10" type="primary">efp</name>
    <name evidence="10" type="ORF">COV41_01395</name>
</gene>